<evidence type="ECO:0000256" key="6">
    <source>
        <dbReference type="ARBA" id="ARBA00023242"/>
    </source>
</evidence>
<dbReference type="GO" id="GO:0000981">
    <property type="term" value="F:DNA-binding transcription factor activity, RNA polymerase II-specific"/>
    <property type="evidence" value="ECO:0007669"/>
    <property type="project" value="TreeGrafter"/>
</dbReference>
<evidence type="ECO:0000259" key="10">
    <source>
        <dbReference type="PROSITE" id="PS50157"/>
    </source>
</evidence>
<dbReference type="SUPFAM" id="SSF54695">
    <property type="entry name" value="POZ domain"/>
    <property type="match status" value="1"/>
</dbReference>
<feature type="domain" description="C2H2-type" evidence="10">
    <location>
        <begin position="358"/>
        <end position="385"/>
    </location>
</feature>
<protein>
    <submittedName>
        <fullName evidence="11">ZNF782 protein</fullName>
    </submittedName>
</protein>
<dbReference type="AlphaFoldDB" id="A0A8K0ACI7"/>
<feature type="domain" description="C2H2-type" evidence="10">
    <location>
        <begin position="560"/>
        <end position="587"/>
    </location>
</feature>
<dbReference type="Pfam" id="PF13894">
    <property type="entry name" value="zf-C2H2_4"/>
    <property type="match status" value="1"/>
</dbReference>
<dbReference type="InterPro" id="IPR013087">
    <property type="entry name" value="Znf_C2H2_type"/>
</dbReference>
<feature type="region of interest" description="Disordered" evidence="8">
    <location>
        <begin position="157"/>
        <end position="186"/>
    </location>
</feature>
<dbReference type="PANTHER" id="PTHR24394">
    <property type="entry name" value="ZINC FINGER PROTEIN"/>
    <property type="match status" value="1"/>
</dbReference>
<reference evidence="11" key="1">
    <citation type="submission" date="2022-01" db="EMBL/GenBank/DDBJ databases">
        <authorList>
            <person name="Braso-Vives M."/>
        </authorList>
    </citation>
    <scope>NUCLEOTIDE SEQUENCE</scope>
</reference>
<feature type="domain" description="C2H2-type" evidence="10">
    <location>
        <begin position="588"/>
        <end position="610"/>
    </location>
</feature>
<dbReference type="InterPro" id="IPR036236">
    <property type="entry name" value="Znf_C2H2_sf"/>
</dbReference>
<feature type="compositionally biased region" description="Basic residues" evidence="8">
    <location>
        <begin position="313"/>
        <end position="322"/>
    </location>
</feature>
<dbReference type="PROSITE" id="PS50157">
    <property type="entry name" value="ZINC_FINGER_C2H2_2"/>
    <property type="match status" value="10"/>
</dbReference>
<keyword evidence="12" id="KW-1185">Reference proteome</keyword>
<dbReference type="Proteomes" id="UP000838412">
    <property type="component" value="Chromosome 8"/>
</dbReference>
<dbReference type="FunFam" id="3.30.160.60:FF:000624">
    <property type="entry name" value="zinc finger protein 697"/>
    <property type="match status" value="3"/>
</dbReference>
<dbReference type="Gene3D" id="3.30.710.10">
    <property type="entry name" value="Potassium Channel Kv1.1, Chain A"/>
    <property type="match status" value="1"/>
</dbReference>
<feature type="domain" description="C2H2-type" evidence="10">
    <location>
        <begin position="386"/>
        <end position="414"/>
    </location>
</feature>
<evidence type="ECO:0000256" key="3">
    <source>
        <dbReference type="ARBA" id="ARBA00022737"/>
    </source>
</evidence>
<evidence type="ECO:0000256" key="5">
    <source>
        <dbReference type="ARBA" id="ARBA00022833"/>
    </source>
</evidence>
<dbReference type="PANTHER" id="PTHR24394:SF44">
    <property type="entry name" value="ZINC FINGER PROTEIN 271-LIKE"/>
    <property type="match status" value="1"/>
</dbReference>
<evidence type="ECO:0000256" key="2">
    <source>
        <dbReference type="ARBA" id="ARBA00022723"/>
    </source>
</evidence>
<dbReference type="InterPro" id="IPR011333">
    <property type="entry name" value="SKP1/BTB/POZ_sf"/>
</dbReference>
<dbReference type="FunFam" id="3.30.160.60:FF:000100">
    <property type="entry name" value="Zinc finger 45-like"/>
    <property type="match status" value="1"/>
</dbReference>
<keyword evidence="4 7" id="KW-0863">Zinc-finger</keyword>
<evidence type="ECO:0000256" key="4">
    <source>
        <dbReference type="ARBA" id="ARBA00022771"/>
    </source>
</evidence>
<dbReference type="PROSITE" id="PS50097">
    <property type="entry name" value="BTB"/>
    <property type="match status" value="1"/>
</dbReference>
<dbReference type="Gene3D" id="3.30.160.60">
    <property type="entry name" value="Classic Zinc Finger"/>
    <property type="match status" value="8"/>
</dbReference>
<dbReference type="PROSITE" id="PS00028">
    <property type="entry name" value="ZINC_FINGER_C2H2_1"/>
    <property type="match status" value="10"/>
</dbReference>
<dbReference type="InterPro" id="IPR000210">
    <property type="entry name" value="BTB/POZ_dom"/>
</dbReference>
<evidence type="ECO:0000313" key="11">
    <source>
        <dbReference type="EMBL" id="CAH1272366.1"/>
    </source>
</evidence>
<keyword evidence="5" id="KW-0862">Zinc</keyword>
<feature type="compositionally biased region" description="Basic and acidic residues" evidence="8">
    <location>
        <begin position="222"/>
        <end position="236"/>
    </location>
</feature>
<feature type="domain" description="C2H2-type" evidence="10">
    <location>
        <begin position="414"/>
        <end position="441"/>
    </location>
</feature>
<keyword evidence="6" id="KW-0539">Nucleus</keyword>
<dbReference type="SMART" id="SM00225">
    <property type="entry name" value="BTB"/>
    <property type="match status" value="1"/>
</dbReference>
<dbReference type="GO" id="GO:0008270">
    <property type="term" value="F:zinc ion binding"/>
    <property type="evidence" value="ECO:0007669"/>
    <property type="project" value="UniProtKB-KW"/>
</dbReference>
<feature type="domain" description="C2H2-type" evidence="10">
    <location>
        <begin position="448"/>
        <end position="475"/>
    </location>
</feature>
<gene>
    <name evidence="11" type="primary">ZNF782</name>
    <name evidence="11" type="ORF">BLAG_LOCUS24023</name>
</gene>
<dbReference type="FunFam" id="3.30.160.60:FF:000182">
    <property type="entry name" value="zinc finger protein 366"/>
    <property type="match status" value="1"/>
</dbReference>
<evidence type="ECO:0000256" key="7">
    <source>
        <dbReference type="PROSITE-ProRule" id="PRU00042"/>
    </source>
</evidence>
<dbReference type="SMART" id="SM00355">
    <property type="entry name" value="ZnF_C2H2"/>
    <property type="match status" value="10"/>
</dbReference>
<dbReference type="GO" id="GO:0005634">
    <property type="term" value="C:nucleus"/>
    <property type="evidence" value="ECO:0007669"/>
    <property type="project" value="UniProtKB-SubCell"/>
</dbReference>
<accession>A0A8K0ACI7</accession>
<dbReference type="FunFam" id="3.30.160.60:FF:002343">
    <property type="entry name" value="Zinc finger protein 33A"/>
    <property type="match status" value="1"/>
</dbReference>
<feature type="region of interest" description="Disordered" evidence="8">
    <location>
        <begin position="203"/>
        <end position="328"/>
    </location>
</feature>
<feature type="domain" description="C2H2-type" evidence="10">
    <location>
        <begin position="532"/>
        <end position="559"/>
    </location>
</feature>
<dbReference type="SUPFAM" id="SSF57667">
    <property type="entry name" value="beta-beta-alpha zinc fingers"/>
    <property type="match status" value="6"/>
</dbReference>
<dbReference type="Pfam" id="PF00096">
    <property type="entry name" value="zf-C2H2"/>
    <property type="match status" value="6"/>
</dbReference>
<feature type="domain" description="C2H2-type" evidence="10">
    <location>
        <begin position="330"/>
        <end position="357"/>
    </location>
</feature>
<comment type="subcellular location">
    <subcellularLocation>
        <location evidence="1">Nucleus</location>
    </subcellularLocation>
</comment>
<dbReference type="EMBL" id="OV696693">
    <property type="protein sequence ID" value="CAH1272366.1"/>
    <property type="molecule type" value="Genomic_DNA"/>
</dbReference>
<organism evidence="11 12">
    <name type="scientific">Branchiostoma lanceolatum</name>
    <name type="common">Common lancelet</name>
    <name type="synonym">Amphioxus lanceolatum</name>
    <dbReference type="NCBI Taxonomy" id="7740"/>
    <lineage>
        <taxon>Eukaryota</taxon>
        <taxon>Metazoa</taxon>
        <taxon>Chordata</taxon>
        <taxon>Cephalochordata</taxon>
        <taxon>Leptocardii</taxon>
        <taxon>Amphioxiformes</taxon>
        <taxon>Branchiostomatidae</taxon>
        <taxon>Branchiostoma</taxon>
    </lineage>
</organism>
<evidence type="ECO:0000256" key="8">
    <source>
        <dbReference type="SAM" id="MobiDB-lite"/>
    </source>
</evidence>
<feature type="domain" description="C2H2-type" evidence="10">
    <location>
        <begin position="504"/>
        <end position="531"/>
    </location>
</feature>
<dbReference type="OrthoDB" id="8117402at2759"/>
<sequence>MDIKAIVTRKHPGNINNFRLEPEVVTMDTGVPAATSHLGAHLLQSLNIQRLEGQLCDVNIQVGDQSFPAHKAVLASYSAHFHTLFCNQNSGVIPFDLAISDITPDSFSHILEFMYTGKIPPEEPEHSDFIRVAKLFEMETILDLVIKIQISTAAGSTVGAGKTDQGAVVEPVSSDEEAGNAKLQSLSSSDQLSVIGQGMAAALSQATDGSADQEGNGEDGVEEGKSGKGTASEKTKTRGGSRKRRDFDVPPPPSRMGTRGKKISFKELASPARDDSPPPRKRRMKSIYIQTDGADVGEDEDYTPGGSPTPAPTRRRRRRHKRTDPADRKLECDKCGKKYSTVQSLHSHRSLHHGKKTYPCEECGQSFKMIRLLKRHQVEHTGYKPFQCDQCDRQFMDKGDMKRHERTVHSPASHVCEICDKRFKTLECFEKHKDKHLKDPTFKTKKSTQCDFCGEMFQTPRKMEVHRRKHTNDRPFQCELCGKGFYTLKDLKVHKRIHTGERPYKCTYCDAAFTQWSSWSGHQKTHTKEKPFLCCTCGKGFAEREYLKRHERTHTGERPFTCEVCGSGFMDRNGLRRHKRIHSDDRPYRCPHCNAGFKQCSNMKAHIKTHFKTANLVEVKPVETIDINALNIPISVQSQDAQFRQQISQIQLQEQIIPVSEVTQVAVSLPQGVHLPGQVTPAQNRIETSEATEFITHLLLV</sequence>
<keyword evidence="3" id="KW-0677">Repeat</keyword>
<dbReference type="Pfam" id="PF00651">
    <property type="entry name" value="BTB"/>
    <property type="match status" value="1"/>
</dbReference>
<keyword evidence="2" id="KW-0479">Metal-binding</keyword>
<feature type="domain" description="BTB" evidence="9">
    <location>
        <begin position="56"/>
        <end position="123"/>
    </location>
</feature>
<evidence type="ECO:0000313" key="12">
    <source>
        <dbReference type="Proteomes" id="UP000838412"/>
    </source>
</evidence>
<name>A0A8K0ACI7_BRALA</name>
<evidence type="ECO:0000256" key="1">
    <source>
        <dbReference type="ARBA" id="ARBA00004123"/>
    </source>
</evidence>
<dbReference type="CDD" id="cd18186">
    <property type="entry name" value="BTB_POZ_ZBTB_KLHL-like"/>
    <property type="match status" value="1"/>
</dbReference>
<dbReference type="FunFam" id="3.30.160.60:FF:003783">
    <property type="match status" value="1"/>
</dbReference>
<evidence type="ECO:0000259" key="9">
    <source>
        <dbReference type="PROSITE" id="PS50097"/>
    </source>
</evidence>
<feature type="domain" description="C2H2-type" evidence="10">
    <location>
        <begin position="476"/>
        <end position="503"/>
    </location>
</feature>
<proteinExistence type="predicted"/>